<proteinExistence type="predicted"/>
<organism evidence="3">
    <name type="scientific">Arabidopsis thaliana</name>
    <name type="common">Mouse-ear cress</name>
    <dbReference type="NCBI Taxonomy" id="3702"/>
    <lineage>
        <taxon>Eukaryota</taxon>
        <taxon>Viridiplantae</taxon>
        <taxon>Streptophyta</taxon>
        <taxon>Embryophyta</taxon>
        <taxon>Tracheophyta</taxon>
        <taxon>Spermatophyta</taxon>
        <taxon>Magnoliopsida</taxon>
        <taxon>eudicotyledons</taxon>
        <taxon>Gunneridae</taxon>
        <taxon>Pentapetalae</taxon>
        <taxon>rosids</taxon>
        <taxon>malvids</taxon>
        <taxon>Brassicales</taxon>
        <taxon>Brassicaceae</taxon>
        <taxon>Camelineae</taxon>
        <taxon>Arabidopsis</taxon>
    </lineage>
</organism>
<reference evidence="3" key="3">
    <citation type="submission" date="1999-05" db="EMBL/GenBank/DDBJ databases">
        <title>The sequence of A. thaliana F10A2.</title>
        <authorList>
            <person name="Joshu C."/>
            <person name="Bauer C."/>
            <person name="Hotic M."/>
        </authorList>
    </citation>
    <scope>NUCLEOTIDE SEQUENCE</scope>
</reference>
<dbReference type="InterPro" id="IPR004312">
    <property type="entry name" value="ATHILA_Orf1_C"/>
</dbReference>
<dbReference type="EMBL" id="AL161506">
    <property type="protein sequence ID" value="CAB81133.1"/>
    <property type="molecule type" value="Genomic_DNA"/>
</dbReference>
<feature type="compositionally biased region" description="Basic and acidic residues" evidence="1">
    <location>
        <begin position="1"/>
        <end position="23"/>
    </location>
</feature>
<protein>
    <submittedName>
        <fullName evidence="3">F10A2.15 protein</fullName>
    </submittedName>
    <submittedName>
        <fullName evidence="4">Putative transposon protein</fullName>
    </submittedName>
</protein>
<feature type="region of interest" description="Disordered" evidence="1">
    <location>
        <begin position="1"/>
        <end position="59"/>
    </location>
</feature>
<accession>Q9XH30</accession>
<sequence>MHREEVARGKRVVEAEEEHHEEAPFEETVSEEKVEIIGDDTPTPVGRRNRPRRKREPTPSEYYQYLKELKFEGTSYPHKGTMQEREKEERGGLGYITFKVRDVEYTLDICHLNTIFGFPSGEGIRQDYDQEELKSLWKTIVGPKPFSPTKSKSSSIRNPVIRYLHQCIANTLFPKKVTGSVSEEELCMIDQSLVFILRETKDGRKMDGDRADTSLSVVLLDHLLSYMEYAATIHRSGIRGSLCVGGLLTPILGAVGMEFGTPDVLPKFIDLDYLKGKDFLEKTTPADRYLFKFNHTELGPSLLPLPCENQTSVKTKPNINFMPSPFALNIDIVGAREYSPADYEQDEYFTQADYEEQIEFEQHIYQLEHGTSEQEQAHYEEGDDQGGDEIAELHKKLGVLEELGNLHTKTMKGFKKKMRTMKKSLKSMAVQLKDFQSKPRPSSPNPELLTSYLEEAGLIMSNHLTQRSSRSFKISTDHSTPWSSGGHHVFIPSPDHHSMASLDPEVECLHLHCQTTTRPRHSTWKSSITITTTRLHTR</sequence>
<reference key="1">
    <citation type="journal article" date="1999" name="Nature">
        <title>Sequence and analysis of chromosome 4 of the plant Arabidopsis thaliana.</title>
        <authorList>
            <consortium name="EU"/>
            <consortium name="CSHL and WU Arabidopsis Sequencing Project"/>
            <person name="Mayer K."/>
            <person name="Schuller C."/>
            <person name="Wambutt R."/>
            <person name="Murphy G."/>
            <person name="Volckaert G."/>
            <person name="Pohl T."/>
            <person name="Dusterhoft A."/>
            <person name="Stiekema W."/>
            <person name="Entian K.D."/>
            <person name="Terryn N."/>
            <person name="Harris B."/>
            <person name="Ansorge W."/>
            <person name="Brandt P."/>
            <person name="Grivell L."/>
            <person name="Rieger M."/>
            <person name="Weichselgartner M."/>
            <person name="de Simone V."/>
            <person name="Obermaier B."/>
            <person name="Mache R."/>
            <person name="Muller M."/>
            <person name="Kreis M."/>
            <person name="Delseny M."/>
            <person name="Puigdomenech P."/>
            <person name="Watson M."/>
            <person name="Schmidtheini T."/>
            <person name="Reichert B."/>
            <person name="Portatelle D."/>
            <person name="Perez-Alonso M."/>
            <person name="Boutry M."/>
            <person name="Bancroft I."/>
            <person name="Vos P."/>
            <person name="Hoheisel J."/>
            <person name="Zimmermann W."/>
            <person name="Wedler H."/>
            <person name="Ridley P."/>
            <person name="Langham S.A."/>
            <person name="McCullagh B."/>
            <person name="Bilham L."/>
            <person name="Robben J."/>
            <person name="Van der Schueren J."/>
            <person name="Grymonprez B."/>
            <person name="Chuang Y.J."/>
            <person name="Vandenbussche F."/>
            <person name="Braeken M."/>
            <person name="Weltjens I."/>
            <person name="Voet M."/>
            <person name="Bastiaens I."/>
            <person name="Aert R."/>
            <person name="Defoor E."/>
            <person name="Weitzenegger T."/>
            <person name="Bothe G."/>
            <person name="Ramsperger U."/>
            <person name="Hilbert H."/>
            <person name="Braun M."/>
            <person name="Holzer E."/>
            <person name="Brandt A."/>
            <person name="Peters S."/>
            <person name="van Staveren M."/>
            <person name="Dirske W."/>
            <person name="Mooijman P."/>
            <person name="Klein Lankhorst R."/>
            <person name="Rose M."/>
            <person name="Hauf J."/>
            <person name="Kotter P."/>
            <person name="Berneiser S."/>
            <person name="Hempel S."/>
            <person name="Feldpausch M."/>
            <person name="Lamberth S."/>
            <person name="Van den Daele H."/>
            <person name="De Keyser A."/>
            <person name="Buysshaert C."/>
            <person name="Gielen J."/>
            <person name="Villarroel R."/>
            <person name="De Clercq R."/>
            <person name="Van Montagu M."/>
            <person name="Rogers J."/>
            <person name="Cronin A."/>
            <person name="Quail M."/>
            <person name="Bray-Allen S."/>
            <person name="Clark L."/>
            <person name="Doggett J."/>
            <person name="Hall S."/>
            <person name="Kay M."/>
            <person name="Lennard N."/>
            <person name="McLay K."/>
            <person name="Mayes R."/>
            <person name="Pettett A."/>
            <person name="Rajandream M.A."/>
            <person name="Lyne M."/>
            <person name="Benes V."/>
            <person name="Rechmann S."/>
            <person name="Borkova D."/>
            <person name="Blocker H."/>
            <person name="Scharfe M."/>
            <person name="Grimm M."/>
            <person name="Lohnert T.H."/>
            <person name="Dose S."/>
            <person name="de Haan M."/>
            <person name="Maarse A."/>
            <person name="Schafer M."/>
            <person name="Muller-Auer S."/>
            <person name="Gabel C."/>
            <person name="Fuchs M."/>
            <person name="Fartmann B."/>
            <person name="Granderath K."/>
            <person name="Dauner D."/>
            <person name="Herzl A."/>
            <person name="Neumann S."/>
            <person name="Argiriou A."/>
            <person name="Vitale D."/>
            <person name="Liguori R."/>
            <person name="Piravandi E."/>
            <person name="Massenet O."/>
            <person name="Quigley F."/>
            <person name="Clabauld G."/>
            <person name="Mundlein A."/>
            <person name="Felber R."/>
            <person name="Schnabl S."/>
            <person name="Hiller R."/>
            <person name="Schmidt W."/>
            <person name="Lecharny A."/>
            <person name="Aubourg S."/>
            <person name="Chefdor F."/>
            <person name="Cooke R."/>
            <person name="Berger C."/>
            <person name="Montfort A."/>
            <person name="Casacuberta E."/>
            <person name="Gibbons T."/>
            <person name="Weber N."/>
            <person name="Vandenbol M."/>
            <person name="Bargues M."/>
            <person name="Terol J."/>
            <person name="Torres A."/>
            <person name="Perez-Perez A."/>
            <person name="Purnelle B."/>
            <person name="Bent E."/>
            <person name="Johnson S."/>
            <person name="Tacon D."/>
            <person name="Jesse T."/>
            <person name="Heijnen L."/>
            <person name="Schwarz S."/>
            <person name="Scholler P."/>
            <person name="Heber S."/>
            <person name="Francs P."/>
            <person name="Bielke C."/>
            <person name="Frishman D."/>
            <person name="Haase D."/>
            <person name="Lemcke K."/>
            <person name="Mewes H.W."/>
            <person name="Stocker S."/>
            <person name="Zaccaria P."/>
            <person name="Bevan M."/>
            <person name="Wilson R.K."/>
            <person name="de la Bastide M."/>
            <person name="Habermann K."/>
            <person name="Parnell L."/>
            <person name="Dedhia N."/>
            <person name="Gnoj L."/>
            <person name="Schutz K."/>
            <person name="Huang E."/>
            <person name="Spiegel L."/>
            <person name="Sehkon M."/>
            <person name="Murray J."/>
            <person name="Sheet P."/>
            <person name="Cordes M."/>
            <person name="Abu-Threideh J."/>
            <person name="Stoneking T."/>
            <person name="Kalicki J."/>
            <person name="Graves T."/>
            <person name="Harmon G."/>
            <person name="Edwards J."/>
            <person name="Latreille P."/>
            <person name="Courtney L."/>
            <person name="Cloud J."/>
            <person name="Abbott A."/>
            <person name="Scott K."/>
            <person name="Johnson D."/>
            <person name="Minx P."/>
            <person name="Bentley D."/>
            <person name="Fulton B."/>
            <person name="Miller N."/>
            <person name="Greco T."/>
            <person name="Kemp K."/>
            <person name="Kramer J."/>
            <person name="Fulton L."/>
            <person name="Mardis E."/>
            <person name="Dante M."/>
            <person name="Pepin K."/>
            <person name="Hillier L."/>
            <person name="Nelson J."/>
            <person name="Spieth J."/>
            <person name="Ryan E."/>
            <person name="Andrews S."/>
            <person name="Geisel C."/>
            <person name="Layman D."/>
            <person name="Du H."/>
            <person name="Ali J."/>
            <person name="Berghoff A."/>
            <person name="Jones K."/>
            <person name="Drone K."/>
            <person name="Cotton M."/>
            <person name="Joshu C."/>
            <person name="Antonoiu B."/>
            <person name="Zidanic M."/>
            <person name="Strong C."/>
            <person name="Sun H."/>
            <person name="Lamar B."/>
            <person name="Yordan C."/>
            <person name="Ma P."/>
            <person name="Zhong J."/>
            <person name="Preston R."/>
            <person name="Vil D."/>
            <person name="Shekher M."/>
            <person name="Matero A."/>
            <person name="Shah R."/>
            <person name="Swaby I.K."/>
            <person name="O'Shaughnessy A."/>
            <person name="Rodriguez M."/>
            <person name="Hoffmann J."/>
            <person name="Till S."/>
            <person name="Granat S."/>
            <person name="Shohdy N."/>
            <person name="Hasegawa A."/>
            <person name="Hameed A."/>
            <person name="Lodhi M."/>
            <person name="Johnson A."/>
            <person name="Chen E."/>
            <person name="Marra M."/>
            <person name="Martienssen R."/>
            <person name="McCombie W.R."/>
        </authorList>
    </citation>
    <scope>NUCLEOTIDE SEQUENCE [LARGE SCALE GENOMIC DNA]</scope>
    <source>
        <strain>cv. Columbia</strain>
    </source>
</reference>
<evidence type="ECO:0000313" key="4">
    <source>
        <dbReference type="EMBL" id="CAB81133.1"/>
    </source>
</evidence>
<name>Q9XH30_ARATH</name>
<evidence type="ECO:0000259" key="2">
    <source>
        <dbReference type="Pfam" id="PF03078"/>
    </source>
</evidence>
<reference evidence="3" key="2">
    <citation type="submission" date="1999-05" db="EMBL/GenBank/DDBJ databases">
        <title>The A. thaliana Genome Sequencing Project.</title>
        <authorList>
            <person name="WashU"/>
        </authorList>
    </citation>
    <scope>NUCLEOTIDE SEQUENCE</scope>
</reference>
<dbReference type="EMBL" id="AF147259">
    <property type="protein sequence ID" value="AAD29788.1"/>
    <property type="molecule type" value="Genomic_DNA"/>
</dbReference>
<dbReference type="AlphaFoldDB" id="Q9XH30"/>
<evidence type="ECO:0000256" key="1">
    <source>
        <dbReference type="SAM" id="MobiDB-lite"/>
    </source>
</evidence>
<evidence type="ECO:0000313" key="3">
    <source>
        <dbReference type="EMBL" id="AAD29788.1"/>
    </source>
</evidence>
<dbReference type="PIR" id="A85075">
    <property type="entry name" value="A85075"/>
</dbReference>
<feature type="domain" description="Arabidopsis retrotransposon Orf1 C-terminal" evidence="2">
    <location>
        <begin position="83"/>
        <end position="431"/>
    </location>
</feature>
<reference evidence="3" key="4">
    <citation type="submission" date="1999-08" db="EMBL/GenBank/DDBJ databases">
        <authorList>
            <person name="Waterston R."/>
        </authorList>
    </citation>
    <scope>NUCLEOTIDE SEQUENCE</scope>
</reference>
<dbReference type="Pfam" id="PF03078">
    <property type="entry name" value="ATHILA"/>
    <property type="match status" value="1"/>
</dbReference>
<reference evidence="4" key="5">
    <citation type="submission" date="2000-03" db="EMBL/GenBank/DDBJ databases">
        <authorList>
            <person name="EU Arabidopsis sequencing project"/>
        </authorList>
    </citation>
    <scope>NUCLEOTIDE SEQUENCE</scope>
</reference>
<gene>
    <name evidence="3" type="primary">F10A2.15</name>
    <name evidence="4" type="ordered locus">At4g07630</name>
</gene>